<organism evidence="2 3">
    <name type="scientific">Pararge aegeria aegeria</name>
    <dbReference type="NCBI Taxonomy" id="348720"/>
    <lineage>
        <taxon>Eukaryota</taxon>
        <taxon>Metazoa</taxon>
        <taxon>Ecdysozoa</taxon>
        <taxon>Arthropoda</taxon>
        <taxon>Hexapoda</taxon>
        <taxon>Insecta</taxon>
        <taxon>Pterygota</taxon>
        <taxon>Neoptera</taxon>
        <taxon>Endopterygota</taxon>
        <taxon>Lepidoptera</taxon>
        <taxon>Glossata</taxon>
        <taxon>Ditrysia</taxon>
        <taxon>Papilionoidea</taxon>
        <taxon>Nymphalidae</taxon>
        <taxon>Satyrinae</taxon>
        <taxon>Satyrini</taxon>
        <taxon>Parargina</taxon>
        <taxon>Pararge</taxon>
    </lineage>
</organism>
<gene>
    <name evidence="2" type="primary">jg20103</name>
    <name evidence="2" type="ORF">PAEG_LOCUS7824</name>
</gene>
<dbReference type="Pfam" id="PF21789">
    <property type="entry name" value="TNP-like_RNaseH_C"/>
    <property type="match status" value="1"/>
</dbReference>
<evidence type="ECO:0000313" key="3">
    <source>
        <dbReference type="Proteomes" id="UP000838756"/>
    </source>
</evidence>
<reference evidence="2" key="1">
    <citation type="submission" date="2022-03" db="EMBL/GenBank/DDBJ databases">
        <authorList>
            <person name="Lindestad O."/>
        </authorList>
    </citation>
    <scope>NUCLEOTIDE SEQUENCE</scope>
</reference>
<comment type="caution">
    <text evidence="2">The sequence shown here is derived from an EMBL/GenBank/DDBJ whole genome shotgun (WGS) entry which is preliminary data.</text>
</comment>
<proteinExistence type="predicted"/>
<dbReference type="Proteomes" id="UP000838756">
    <property type="component" value="Unassembled WGS sequence"/>
</dbReference>
<protein>
    <submittedName>
        <fullName evidence="2">Jg20103 protein</fullName>
    </submittedName>
</protein>
<evidence type="ECO:0000259" key="1">
    <source>
        <dbReference type="Pfam" id="PF21789"/>
    </source>
</evidence>
<dbReference type="AlphaFoldDB" id="A0A8S4R0B0"/>
<feature type="domain" description="Transposable element P transposase-like RNase H C-terminal" evidence="1">
    <location>
        <begin position="81"/>
        <end position="107"/>
    </location>
</feature>
<sequence length="206" mass="22862">MDKLFDSLNSDTVDLRRGKPFLTNLKDTSPHLVFINEMKTFLQSLKFKGSKSTLPSHIGWQWTLNGIQMSIKSLATRRLQQDPLENLFGCIRGNCGSNCNPTSGQFVAGLKTSILSNLSHIGGGNCELDSNEVIIGNFKLLLSNGTILKSYTEEAATSSSVWKLNDCDIHQEVLEESGELQACAYFCGFLIKNYKNACEKLHSVNY</sequence>
<dbReference type="InterPro" id="IPR048367">
    <property type="entry name" value="TNP-like_RNaseH_C"/>
</dbReference>
<name>A0A8S4R0B0_9NEOP</name>
<dbReference type="EMBL" id="CAKXAJ010022822">
    <property type="protein sequence ID" value="CAH2227295.1"/>
    <property type="molecule type" value="Genomic_DNA"/>
</dbReference>
<evidence type="ECO:0000313" key="2">
    <source>
        <dbReference type="EMBL" id="CAH2227295.1"/>
    </source>
</evidence>
<accession>A0A8S4R0B0</accession>
<keyword evidence="3" id="KW-1185">Reference proteome</keyword>
<dbReference type="OrthoDB" id="8192384at2759"/>